<accession>A0A075LS23</accession>
<dbReference type="STRING" id="1343739.PAP_05825"/>
<dbReference type="AlphaFoldDB" id="A0A075LS23"/>
<proteinExistence type="inferred from homology"/>
<dbReference type="GO" id="GO:0006396">
    <property type="term" value="P:RNA processing"/>
    <property type="evidence" value="ECO:0007669"/>
    <property type="project" value="InterPro"/>
</dbReference>
<dbReference type="OrthoDB" id="85343at2157"/>
<dbReference type="PROSITE" id="PS51687">
    <property type="entry name" value="SAM_MT_RNA_M5U"/>
    <property type="match status" value="1"/>
</dbReference>
<feature type="binding site" evidence="4">
    <location>
        <position position="304"/>
    </location>
    <ligand>
        <name>S-adenosyl-L-methionine</name>
        <dbReference type="ChEBI" id="CHEBI:59789"/>
    </ligand>
</feature>
<dbReference type="eggNOG" id="arCOG00122">
    <property type="taxonomic scope" value="Archaea"/>
</dbReference>
<evidence type="ECO:0000313" key="5">
    <source>
        <dbReference type="EMBL" id="AIF69565.1"/>
    </source>
</evidence>
<dbReference type="EMBL" id="CP006019">
    <property type="protein sequence ID" value="AIF69565.1"/>
    <property type="molecule type" value="Genomic_DNA"/>
</dbReference>
<dbReference type="PROSITE" id="PS01231">
    <property type="entry name" value="TRMA_2"/>
    <property type="match status" value="1"/>
</dbReference>
<dbReference type="PANTHER" id="PTHR11061:SF30">
    <property type="entry name" value="TRNA (URACIL(54)-C(5))-METHYLTRANSFERASE"/>
    <property type="match status" value="1"/>
</dbReference>
<dbReference type="Gene3D" id="2.40.50.140">
    <property type="entry name" value="Nucleic acid-binding proteins"/>
    <property type="match status" value="1"/>
</dbReference>
<reference evidence="5 6" key="2">
    <citation type="journal article" date="2015" name="Genome Announc.">
        <title>Complete Genome Sequence of Hyperthermophilic Piezophilic Archaeon Palaeococcus pacificus DY20341T, Isolated from Deep-Sea Hydrothermal Sediments.</title>
        <authorList>
            <person name="Zeng X."/>
            <person name="Jebbar M."/>
            <person name="Shao Z."/>
        </authorList>
    </citation>
    <scope>NUCLEOTIDE SEQUENCE [LARGE SCALE GENOMIC DNA]</scope>
    <source>
        <strain evidence="5 6">DY20341</strain>
    </source>
</reference>
<evidence type="ECO:0000256" key="1">
    <source>
        <dbReference type="ARBA" id="ARBA00022603"/>
    </source>
</evidence>
<dbReference type="InterPro" id="IPR029063">
    <property type="entry name" value="SAM-dependent_MTases_sf"/>
</dbReference>
<evidence type="ECO:0000256" key="2">
    <source>
        <dbReference type="ARBA" id="ARBA00022679"/>
    </source>
</evidence>
<dbReference type="Gene3D" id="2.40.50.1070">
    <property type="match status" value="1"/>
</dbReference>
<dbReference type="PANTHER" id="PTHR11061">
    <property type="entry name" value="RNA M5U METHYLTRANSFERASE"/>
    <property type="match status" value="1"/>
</dbReference>
<dbReference type="InterPro" id="IPR012340">
    <property type="entry name" value="NA-bd_OB-fold"/>
</dbReference>
<dbReference type="KEGG" id="ppac:PAP_05825"/>
<feature type="binding site" evidence="4">
    <location>
        <position position="283"/>
    </location>
    <ligand>
        <name>S-adenosyl-L-methionine</name>
        <dbReference type="ChEBI" id="CHEBI:59789"/>
    </ligand>
</feature>
<evidence type="ECO:0000256" key="3">
    <source>
        <dbReference type="ARBA" id="ARBA00022691"/>
    </source>
</evidence>
<dbReference type="GeneID" id="24842288"/>
<feature type="binding site" evidence="4">
    <location>
        <position position="257"/>
    </location>
    <ligand>
        <name>S-adenosyl-L-methionine</name>
        <dbReference type="ChEBI" id="CHEBI:59789"/>
    </ligand>
</feature>
<feature type="binding site" evidence="4">
    <location>
        <position position="345"/>
    </location>
    <ligand>
        <name>S-adenosyl-L-methionine</name>
        <dbReference type="ChEBI" id="CHEBI:59789"/>
    </ligand>
</feature>
<keyword evidence="3 4" id="KW-0949">S-adenosyl-L-methionine</keyword>
<dbReference type="Proteomes" id="UP000027981">
    <property type="component" value="Chromosome"/>
</dbReference>
<dbReference type="HOGENOM" id="CLU_014689_8_1_2"/>
<name>A0A075LS23_9EURY</name>
<evidence type="ECO:0000313" key="6">
    <source>
        <dbReference type="Proteomes" id="UP000027981"/>
    </source>
</evidence>
<organism evidence="5 6">
    <name type="scientific">Palaeococcus pacificus DY20341</name>
    <dbReference type="NCBI Taxonomy" id="1343739"/>
    <lineage>
        <taxon>Archaea</taxon>
        <taxon>Methanobacteriati</taxon>
        <taxon>Methanobacteriota</taxon>
        <taxon>Thermococci</taxon>
        <taxon>Thermococcales</taxon>
        <taxon>Thermococcaceae</taxon>
        <taxon>Palaeococcus</taxon>
    </lineage>
</organism>
<dbReference type="RefSeq" id="WP_048165108.1">
    <property type="nucleotide sequence ID" value="NZ_CP006019.1"/>
</dbReference>
<comment type="similarity">
    <text evidence="4">Belongs to the class I-like SAM-binding methyltransferase superfamily. RNA M5U methyltransferase family.</text>
</comment>
<dbReference type="NCBIfam" id="TIGR00479">
    <property type="entry name" value="rumA"/>
    <property type="match status" value="1"/>
</dbReference>
<dbReference type="GO" id="GO:0032259">
    <property type="term" value="P:methylation"/>
    <property type="evidence" value="ECO:0007669"/>
    <property type="project" value="UniProtKB-KW"/>
</dbReference>
<dbReference type="InterPro" id="IPR030391">
    <property type="entry name" value="MeTrfase_TrmA_CS"/>
</dbReference>
<dbReference type="Gene3D" id="3.40.50.150">
    <property type="entry name" value="Vaccinia Virus protein VP39"/>
    <property type="match status" value="1"/>
</dbReference>
<keyword evidence="6" id="KW-1185">Reference proteome</keyword>
<evidence type="ECO:0008006" key="7">
    <source>
        <dbReference type="Google" id="ProtNLM"/>
    </source>
</evidence>
<feature type="active site" description="Nucleophile" evidence="4">
    <location>
        <position position="371"/>
    </location>
</feature>
<protein>
    <recommendedName>
        <fullName evidence="7">SAM-dependent methyltransferase</fullName>
    </recommendedName>
</protein>
<sequence>MKGKGRIEEMSEDGYGLLGKKPIYVPYTVVGDLVEVRKTRRRFGRHLATDFELLEESRLRQRPRCMHFGKCACLWQHIKYKEQLKIKQKTFEKITGINAEIKGSPQVWNFRNASNFIITTQGIGFKEFGKWWSIVDVKECPIFSNRTREYLSALKAFMREEKIEPWDVKAKRGILHYLSIREGKFTGEVMVNLIAHSEKVPESFEDYFSFADSIYWSFKTDERDDPRGEPRLVKGKEYIQEKIGNVVYLIHPNSFFQTNSYALPALLKAVEDFTDGEKVFDLYAGVGTFGVYLAKRGFDVEGVEINPFAVEMANKNAELNDVDALFRVGNAEEVKLESYDTIIVDPPRKGLKEGAKLLAKSRAERIVYVSCNPRAFLKDFEALSERYKIEKAVLIDMFPHTPHVEAVIELVKKS</sequence>
<dbReference type="InterPro" id="IPR010280">
    <property type="entry name" value="U5_MeTrfase_fam"/>
</dbReference>
<dbReference type="CDD" id="cd02440">
    <property type="entry name" value="AdoMet_MTases"/>
    <property type="match status" value="1"/>
</dbReference>
<dbReference type="SUPFAM" id="SSF53335">
    <property type="entry name" value="S-adenosyl-L-methionine-dependent methyltransferases"/>
    <property type="match status" value="1"/>
</dbReference>
<evidence type="ECO:0000256" key="4">
    <source>
        <dbReference type="PROSITE-ProRule" id="PRU01024"/>
    </source>
</evidence>
<dbReference type="GO" id="GO:0008173">
    <property type="term" value="F:RNA methyltransferase activity"/>
    <property type="evidence" value="ECO:0007669"/>
    <property type="project" value="InterPro"/>
</dbReference>
<reference evidence="6" key="1">
    <citation type="submission" date="2013-06" db="EMBL/GenBank/DDBJ databases">
        <title>Complete Genome Sequence of Hyperthermophilic Palaeococcus pacificus DY20341T, Isolated from a Deep-Sea Hydrothermal Sediments.</title>
        <authorList>
            <person name="Zeng X."/>
            <person name="Shao Z."/>
        </authorList>
    </citation>
    <scope>NUCLEOTIDE SEQUENCE [LARGE SCALE GENOMIC DNA]</scope>
    <source>
        <strain evidence="6">DY20341</strain>
    </source>
</reference>
<keyword evidence="1 4" id="KW-0489">Methyltransferase</keyword>
<dbReference type="Pfam" id="PF05958">
    <property type="entry name" value="tRNA_U5-meth_tr"/>
    <property type="match status" value="1"/>
</dbReference>
<gene>
    <name evidence="5" type="ORF">PAP_05825</name>
</gene>
<keyword evidence="2 4" id="KW-0808">Transferase</keyword>